<dbReference type="Gene3D" id="3.40.50.150">
    <property type="entry name" value="Vaccinia Virus protein VP39"/>
    <property type="match status" value="1"/>
</dbReference>
<keyword evidence="2 7" id="KW-0489">Methyltransferase</keyword>
<evidence type="ECO:0000313" key="8">
    <source>
        <dbReference type="Proteomes" id="UP000239814"/>
    </source>
</evidence>
<dbReference type="Pfam" id="PF00145">
    <property type="entry name" value="DNA_methylase"/>
    <property type="match status" value="1"/>
</dbReference>
<dbReference type="InterPro" id="IPR001525">
    <property type="entry name" value="C5_MeTfrase"/>
</dbReference>
<dbReference type="InterPro" id="IPR029063">
    <property type="entry name" value="SAM-dependent_MTases_sf"/>
</dbReference>
<dbReference type="GO" id="GO:0009307">
    <property type="term" value="P:DNA restriction-modification system"/>
    <property type="evidence" value="ECO:0007669"/>
    <property type="project" value="UniProtKB-KW"/>
</dbReference>
<dbReference type="AlphaFoldDB" id="A0A2S0KB82"/>
<dbReference type="GO" id="GO:0003677">
    <property type="term" value="F:DNA binding"/>
    <property type="evidence" value="ECO:0007669"/>
    <property type="project" value="TreeGrafter"/>
</dbReference>
<keyword evidence="3 7" id="KW-0808">Transferase</keyword>
<reference evidence="7 8" key="1">
    <citation type="submission" date="2018-03" db="EMBL/GenBank/DDBJ databases">
        <title>Characteristics and genome of n-alkane degrading marine bacteria Gordonia iterans isolated from crude oil contaminated in Tae-an, South Korea.</title>
        <authorList>
            <person name="Lee S.-S."/>
            <person name="Kim H."/>
        </authorList>
    </citation>
    <scope>NUCLEOTIDE SEQUENCE [LARGE SCALE GENOMIC DNA]</scope>
    <source>
        <strain evidence="7 8">Co17</strain>
    </source>
</reference>
<dbReference type="Gene3D" id="3.90.120.10">
    <property type="entry name" value="DNA Methylase, subunit A, domain 2"/>
    <property type="match status" value="1"/>
</dbReference>
<dbReference type="PANTHER" id="PTHR10629:SF52">
    <property type="entry name" value="DNA (CYTOSINE-5)-METHYLTRANSFERASE 1"/>
    <property type="match status" value="1"/>
</dbReference>
<evidence type="ECO:0000256" key="2">
    <source>
        <dbReference type="ARBA" id="ARBA00022603"/>
    </source>
</evidence>
<evidence type="ECO:0000256" key="5">
    <source>
        <dbReference type="ARBA" id="ARBA00022747"/>
    </source>
</evidence>
<keyword evidence="4" id="KW-0949">S-adenosyl-L-methionine</keyword>
<evidence type="ECO:0000256" key="4">
    <source>
        <dbReference type="ARBA" id="ARBA00022691"/>
    </source>
</evidence>
<organism evidence="7 8">
    <name type="scientific">Gordonia iterans</name>
    <dbReference type="NCBI Taxonomy" id="1004901"/>
    <lineage>
        <taxon>Bacteria</taxon>
        <taxon>Bacillati</taxon>
        <taxon>Actinomycetota</taxon>
        <taxon>Actinomycetes</taxon>
        <taxon>Mycobacteriales</taxon>
        <taxon>Gordoniaceae</taxon>
        <taxon>Gordonia</taxon>
    </lineage>
</organism>
<feature type="compositionally biased region" description="Polar residues" evidence="6">
    <location>
        <begin position="444"/>
        <end position="457"/>
    </location>
</feature>
<dbReference type="SUPFAM" id="SSF53335">
    <property type="entry name" value="S-adenosyl-L-methionine-dependent methyltransferases"/>
    <property type="match status" value="1"/>
</dbReference>
<dbReference type="GO" id="GO:0003886">
    <property type="term" value="F:DNA (cytosine-5-)-methyltransferase activity"/>
    <property type="evidence" value="ECO:0007669"/>
    <property type="project" value="UniProtKB-EC"/>
</dbReference>
<dbReference type="RefSeq" id="WP_105940669.1">
    <property type="nucleotide sequence ID" value="NZ_CP027433.1"/>
</dbReference>
<dbReference type="GO" id="GO:0032259">
    <property type="term" value="P:methylation"/>
    <property type="evidence" value="ECO:0007669"/>
    <property type="project" value="UniProtKB-KW"/>
</dbReference>
<evidence type="ECO:0000256" key="3">
    <source>
        <dbReference type="ARBA" id="ARBA00022679"/>
    </source>
</evidence>
<protein>
    <recommendedName>
        <fullName evidence="1">DNA (cytosine-5-)-methyltransferase</fullName>
        <ecNumber evidence="1">2.1.1.37</ecNumber>
    </recommendedName>
</protein>
<dbReference type="REBASE" id="246105">
    <property type="entry name" value="M.GitC017ORF110P"/>
</dbReference>
<dbReference type="EMBL" id="CP027433">
    <property type="protein sequence ID" value="AVL98920.1"/>
    <property type="molecule type" value="Genomic_DNA"/>
</dbReference>
<dbReference type="PANTHER" id="PTHR10629">
    <property type="entry name" value="CYTOSINE-SPECIFIC METHYLTRANSFERASE"/>
    <property type="match status" value="1"/>
</dbReference>
<evidence type="ECO:0000313" key="7">
    <source>
        <dbReference type="EMBL" id="AVL98920.1"/>
    </source>
</evidence>
<proteinExistence type="predicted"/>
<dbReference type="KEGG" id="git:C6V83_00110"/>
<gene>
    <name evidence="7" type="ORF">C6V83_00110</name>
</gene>
<evidence type="ECO:0000256" key="6">
    <source>
        <dbReference type="SAM" id="MobiDB-lite"/>
    </source>
</evidence>
<keyword evidence="8" id="KW-1185">Reference proteome</keyword>
<dbReference type="InterPro" id="IPR050390">
    <property type="entry name" value="C5-Methyltransferase"/>
</dbReference>
<dbReference type="EC" id="2.1.1.37" evidence="1"/>
<dbReference type="OrthoDB" id="9813719at2"/>
<evidence type="ECO:0000256" key="1">
    <source>
        <dbReference type="ARBA" id="ARBA00011975"/>
    </source>
</evidence>
<dbReference type="PRINTS" id="PR00105">
    <property type="entry name" value="C5METTRFRASE"/>
</dbReference>
<dbReference type="GO" id="GO:0044027">
    <property type="term" value="P:negative regulation of gene expression via chromosomal CpG island methylation"/>
    <property type="evidence" value="ECO:0007669"/>
    <property type="project" value="TreeGrafter"/>
</dbReference>
<name>A0A2S0KB82_9ACTN</name>
<keyword evidence="5" id="KW-0680">Restriction system</keyword>
<dbReference type="Proteomes" id="UP000239814">
    <property type="component" value="Chromosome"/>
</dbReference>
<sequence>MSELTLTDLFCGAGGSSTGAIQVPGVRVRAASNHWQLAVETHNENHPAADHICADLSQIDPRYFPPSDILWASPECTSHSVARGKKRATAQPDLFGEVLPDAAAERSRATMWDVPRFAEAHRYRAVIVENVVDAAKWIPFDAWLMAMHSLGYRHQIVWLNSMHAQYAGPGAPQSRDRMYVVFTLEGNPAPALHKLNRPPAICPDCGPVLAMQAWKKPDRPWGRYRAQYTYRCPNVACRNQIVEPTVRAAAEIIDWSLEGQRIGDRAKPLAEKTMRRIQAGIDRYWRPLIVEAAGNTYDASDPRHPQHGQPGAYMRAWPADDPLRTVHTTASKALAVPVEGRDGKTAQPLDGPLRTMTTRSETGIAVPCGGTWRESATSLADPLPTRTTRETDGLAFLTQFRERVRDLDPHREPLTTVVADGANHGLVQPPAPFIAELRGGGSDARSTTDPLSTVTASGNHHGLVTSYYGKDGTVPTGQPIPTVTAVERHALLMRNNTARGDQGQMSTPVSEPARTVTTAGHQSLLAAEIPTIDINDVRFRMLEPREIIAAMDFPGHYVVLGNRREQVRMAGNAVTPCAARDLVAVVAESLGVVG</sequence>
<accession>A0A2S0KB82</accession>
<feature type="region of interest" description="Disordered" evidence="6">
    <location>
        <begin position="438"/>
        <end position="457"/>
    </location>
</feature>